<name>A0A1S8CJZ6_9GAMM</name>
<evidence type="ECO:0000256" key="1">
    <source>
        <dbReference type="SAM" id="MobiDB-lite"/>
    </source>
</evidence>
<evidence type="ECO:0000313" key="3">
    <source>
        <dbReference type="Proteomes" id="UP000216021"/>
    </source>
</evidence>
<evidence type="ECO:0000313" key="2">
    <source>
        <dbReference type="EMBL" id="OMQ22429.1"/>
    </source>
</evidence>
<protein>
    <submittedName>
        <fullName evidence="2">Uncharacterized protein</fullName>
    </submittedName>
</protein>
<dbReference type="STRING" id="2034155.BMI79_13055"/>
<sequence length="78" mass="8507">MRRLLPLPEGEGTDRVRWGGGAKANQEQRLLPLPEGEGTDRVRWGGGAKANQEQRLLPLPEGEGWGEGEIPNGEHNAN</sequence>
<comment type="caution">
    <text evidence="2">The sequence shown here is derived from an EMBL/GenBank/DDBJ whole genome shotgun (WGS) entry which is preliminary data.</text>
</comment>
<organism evidence="2 3">
    <name type="scientific">Serratia oryzae</name>
    <dbReference type="NCBI Taxonomy" id="2034155"/>
    <lineage>
        <taxon>Bacteria</taxon>
        <taxon>Pseudomonadati</taxon>
        <taxon>Pseudomonadota</taxon>
        <taxon>Gammaproteobacteria</taxon>
        <taxon>Enterobacterales</taxon>
        <taxon>Yersiniaceae</taxon>
        <taxon>Serratia</taxon>
    </lineage>
</organism>
<feature type="compositionally biased region" description="Low complexity" evidence="1">
    <location>
        <begin position="56"/>
        <end position="78"/>
    </location>
</feature>
<dbReference type="EMBL" id="MOXD01000006">
    <property type="protein sequence ID" value="OMQ22429.1"/>
    <property type="molecule type" value="Genomic_DNA"/>
</dbReference>
<feature type="region of interest" description="Disordered" evidence="1">
    <location>
        <begin position="1"/>
        <end position="78"/>
    </location>
</feature>
<keyword evidence="3" id="KW-1185">Reference proteome</keyword>
<proteinExistence type="predicted"/>
<accession>A0A1S8CJZ6</accession>
<reference evidence="2 3" key="1">
    <citation type="submission" date="2016-11" db="EMBL/GenBank/DDBJ databases">
        <title>Rahnella oryzae sp. nov., isolated from rice root.</title>
        <authorList>
            <person name="Zhang X.-X."/>
            <person name="Zhang J."/>
        </authorList>
    </citation>
    <scope>NUCLEOTIDE SEQUENCE [LARGE SCALE GENOMIC DNA]</scope>
    <source>
        <strain evidence="2 3">J11-6</strain>
    </source>
</reference>
<gene>
    <name evidence="2" type="ORF">BMI79_13055</name>
</gene>
<dbReference type="AlphaFoldDB" id="A0A1S8CJZ6"/>
<dbReference type="Proteomes" id="UP000216021">
    <property type="component" value="Unassembled WGS sequence"/>
</dbReference>